<comment type="similarity">
    <text evidence="2 5">Belongs to the aldose epimerase family.</text>
</comment>
<dbReference type="Gene3D" id="2.70.98.10">
    <property type="match status" value="1"/>
</dbReference>
<dbReference type="Pfam" id="PF01263">
    <property type="entry name" value="Aldose_epim"/>
    <property type="match status" value="1"/>
</dbReference>
<feature type="binding site" evidence="8">
    <location>
        <begin position="175"/>
        <end position="177"/>
    </location>
    <ligand>
        <name>beta-D-galactose</name>
        <dbReference type="ChEBI" id="CHEBI:27667"/>
    </ligand>
</feature>
<evidence type="ECO:0000256" key="4">
    <source>
        <dbReference type="ARBA" id="ARBA00023277"/>
    </source>
</evidence>
<dbReference type="EC" id="5.1.3.3" evidence="5"/>
<dbReference type="PANTHER" id="PTHR10091">
    <property type="entry name" value="ALDOSE-1-EPIMERASE"/>
    <property type="match status" value="1"/>
</dbReference>
<feature type="active site" description="Proton acceptor" evidence="6">
    <location>
        <position position="318"/>
    </location>
</feature>
<sequence>MTEIFDFGKIDNESKVYLLKITNKSGAFVTITNYGCTIISICVPDKNGVLTDVCLGYDTLEEYRENDGYLGMFVGRCANRIANGVFSLNGVTYKLAANNGVNHLHGGVNGFSSKVYDFEIKENTVKFTAVSRDGEEGYPGEMKITVEYTFTDDNQLIFNSRAVSSEDTIVNFTNHTYFDLNGQGSGKALEQKVQIFADGITEINENLIPTGKILPVKENKAFDFTEPKALKQDINMDDRQLKIANGYDHNFVLSGYYEKPYQIVALQKAARLIGEETSIVMDMYTTQPGMQMYTANFLTERKGKEGKIYRENDGVALETQNFPDAINHSNFPSPILKKGKMYGKMTVYKFSVI</sequence>
<gene>
    <name evidence="9" type="ORF">IAD22_01855</name>
</gene>
<evidence type="ECO:0000313" key="10">
    <source>
        <dbReference type="Proteomes" id="UP000824118"/>
    </source>
</evidence>
<dbReference type="PIRSF" id="PIRSF005096">
    <property type="entry name" value="GALM"/>
    <property type="match status" value="1"/>
</dbReference>
<dbReference type="PANTHER" id="PTHR10091:SF0">
    <property type="entry name" value="GALACTOSE MUTAROTASE"/>
    <property type="match status" value="1"/>
</dbReference>
<dbReference type="GO" id="GO:0004034">
    <property type="term" value="F:aldose 1-epimerase activity"/>
    <property type="evidence" value="ECO:0007669"/>
    <property type="project" value="UniProtKB-EC"/>
</dbReference>
<name>A0A9D1S751_9FIRM</name>
<dbReference type="NCBIfam" id="NF008277">
    <property type="entry name" value="PRK11055.1"/>
    <property type="match status" value="1"/>
</dbReference>
<dbReference type="InterPro" id="IPR014718">
    <property type="entry name" value="GH-type_carb-bd"/>
</dbReference>
<dbReference type="CDD" id="cd09019">
    <property type="entry name" value="galactose_mutarotase_like"/>
    <property type="match status" value="1"/>
</dbReference>
<keyword evidence="3 5" id="KW-0413">Isomerase</keyword>
<dbReference type="GO" id="GO:0033499">
    <property type="term" value="P:galactose catabolic process via UDP-galactose, Leloir pathway"/>
    <property type="evidence" value="ECO:0007669"/>
    <property type="project" value="TreeGrafter"/>
</dbReference>
<evidence type="ECO:0000256" key="5">
    <source>
        <dbReference type="PIRNR" id="PIRNR005096"/>
    </source>
</evidence>
<evidence type="ECO:0000256" key="8">
    <source>
        <dbReference type="PIRSR" id="PIRSR005096-3"/>
    </source>
</evidence>
<dbReference type="InterPro" id="IPR015443">
    <property type="entry name" value="Aldose_1-epimerase"/>
</dbReference>
<comment type="caution">
    <text evidence="9">The sequence shown here is derived from an EMBL/GenBank/DDBJ whole genome shotgun (WGS) entry which is preliminary data.</text>
</comment>
<accession>A0A9D1S751</accession>
<comment type="catalytic activity">
    <reaction evidence="5">
        <text>alpha-D-glucose = beta-D-glucose</text>
        <dbReference type="Rhea" id="RHEA:10264"/>
        <dbReference type="ChEBI" id="CHEBI:15903"/>
        <dbReference type="ChEBI" id="CHEBI:17925"/>
        <dbReference type="EC" id="5.1.3.3"/>
    </reaction>
</comment>
<evidence type="ECO:0000313" key="9">
    <source>
        <dbReference type="EMBL" id="HIU49744.1"/>
    </source>
</evidence>
<dbReference type="InterPro" id="IPR008183">
    <property type="entry name" value="Aldose_1/G6P_1-epimerase"/>
</dbReference>
<evidence type="ECO:0000256" key="2">
    <source>
        <dbReference type="ARBA" id="ARBA00006206"/>
    </source>
</evidence>
<evidence type="ECO:0000256" key="1">
    <source>
        <dbReference type="ARBA" id="ARBA00005028"/>
    </source>
</evidence>
<proteinExistence type="inferred from homology"/>
<evidence type="ECO:0000256" key="3">
    <source>
        <dbReference type="ARBA" id="ARBA00023235"/>
    </source>
</evidence>
<dbReference type="InterPro" id="IPR011013">
    <property type="entry name" value="Gal_mutarotase_sf_dom"/>
</dbReference>
<keyword evidence="4 5" id="KW-0119">Carbohydrate metabolism</keyword>
<dbReference type="GO" id="GO:0030246">
    <property type="term" value="F:carbohydrate binding"/>
    <property type="evidence" value="ECO:0007669"/>
    <property type="project" value="InterPro"/>
</dbReference>
<feature type="binding site" evidence="7">
    <location>
        <position position="248"/>
    </location>
    <ligand>
        <name>beta-D-galactose</name>
        <dbReference type="ChEBI" id="CHEBI:27667"/>
    </ligand>
</feature>
<organism evidence="9 10">
    <name type="scientific">Candidatus Limousia pullorum</name>
    <dbReference type="NCBI Taxonomy" id="2840860"/>
    <lineage>
        <taxon>Bacteria</taxon>
        <taxon>Bacillati</taxon>
        <taxon>Bacillota</taxon>
        <taxon>Clostridia</taxon>
        <taxon>Eubacteriales</taxon>
        <taxon>Oscillospiraceae</taxon>
        <taxon>Oscillospiraceae incertae sedis</taxon>
        <taxon>Candidatus Limousia</taxon>
    </lineage>
</organism>
<feature type="binding site" evidence="8">
    <location>
        <begin position="79"/>
        <end position="80"/>
    </location>
    <ligand>
        <name>beta-D-galactose</name>
        <dbReference type="ChEBI" id="CHEBI:27667"/>
    </ligand>
</feature>
<reference evidence="9" key="1">
    <citation type="submission" date="2020-10" db="EMBL/GenBank/DDBJ databases">
        <authorList>
            <person name="Gilroy R."/>
        </authorList>
    </citation>
    <scope>NUCLEOTIDE SEQUENCE</scope>
    <source>
        <strain evidence="9">ChiGjej1B1-1684</strain>
    </source>
</reference>
<dbReference type="Proteomes" id="UP000824118">
    <property type="component" value="Unassembled WGS sequence"/>
</dbReference>
<protein>
    <recommendedName>
        <fullName evidence="5">Aldose 1-epimerase</fullName>
        <ecNumber evidence="5">5.1.3.3</ecNumber>
    </recommendedName>
</protein>
<dbReference type="AlphaFoldDB" id="A0A9D1S751"/>
<dbReference type="EMBL" id="DVNG01000027">
    <property type="protein sequence ID" value="HIU49744.1"/>
    <property type="molecule type" value="Genomic_DNA"/>
</dbReference>
<dbReference type="GO" id="GO:0006006">
    <property type="term" value="P:glucose metabolic process"/>
    <property type="evidence" value="ECO:0007669"/>
    <property type="project" value="TreeGrafter"/>
</dbReference>
<evidence type="ECO:0000256" key="6">
    <source>
        <dbReference type="PIRSR" id="PIRSR005096-1"/>
    </source>
</evidence>
<dbReference type="InterPro" id="IPR047215">
    <property type="entry name" value="Galactose_mutarotase-like"/>
</dbReference>
<comment type="pathway">
    <text evidence="1 5">Carbohydrate metabolism; hexose metabolism.</text>
</comment>
<evidence type="ECO:0000256" key="7">
    <source>
        <dbReference type="PIRSR" id="PIRSR005096-2"/>
    </source>
</evidence>
<feature type="active site" description="Proton donor" evidence="6">
    <location>
        <position position="175"/>
    </location>
</feature>
<reference evidence="9" key="2">
    <citation type="journal article" date="2021" name="PeerJ">
        <title>Extensive microbial diversity within the chicken gut microbiome revealed by metagenomics and culture.</title>
        <authorList>
            <person name="Gilroy R."/>
            <person name="Ravi A."/>
            <person name="Getino M."/>
            <person name="Pursley I."/>
            <person name="Horton D.L."/>
            <person name="Alikhan N.F."/>
            <person name="Baker D."/>
            <person name="Gharbi K."/>
            <person name="Hall N."/>
            <person name="Watson M."/>
            <person name="Adriaenssens E.M."/>
            <person name="Foster-Nyarko E."/>
            <person name="Jarju S."/>
            <person name="Secka A."/>
            <person name="Antonio M."/>
            <person name="Oren A."/>
            <person name="Chaudhuri R.R."/>
            <person name="La Ragione R."/>
            <person name="Hildebrand F."/>
            <person name="Pallen M.J."/>
        </authorList>
    </citation>
    <scope>NUCLEOTIDE SEQUENCE</scope>
    <source>
        <strain evidence="9">ChiGjej1B1-1684</strain>
    </source>
</reference>
<dbReference type="SUPFAM" id="SSF74650">
    <property type="entry name" value="Galactose mutarotase-like"/>
    <property type="match status" value="1"/>
</dbReference>